<evidence type="ECO:0000256" key="9">
    <source>
        <dbReference type="ARBA" id="ARBA00023002"/>
    </source>
</evidence>
<dbReference type="Proteomes" id="UP001162156">
    <property type="component" value="Unassembled WGS sequence"/>
</dbReference>
<dbReference type="InterPro" id="IPR050476">
    <property type="entry name" value="Insect_CytP450_Detox"/>
</dbReference>
<protein>
    <recommendedName>
        <fullName evidence="17">Cytochrome P450</fullName>
    </recommendedName>
</protein>
<dbReference type="InterPro" id="IPR002401">
    <property type="entry name" value="Cyt_P450_E_grp-I"/>
</dbReference>
<evidence type="ECO:0000256" key="3">
    <source>
        <dbReference type="ARBA" id="ARBA00004406"/>
    </source>
</evidence>
<proteinExistence type="inferred from homology"/>
<evidence type="ECO:0000256" key="1">
    <source>
        <dbReference type="ARBA" id="ARBA00001971"/>
    </source>
</evidence>
<dbReference type="AlphaFoldDB" id="A0AAV8XES4"/>
<evidence type="ECO:0000256" key="13">
    <source>
        <dbReference type="PIRSR" id="PIRSR602401-1"/>
    </source>
</evidence>
<dbReference type="InterPro" id="IPR001128">
    <property type="entry name" value="Cyt_P450"/>
</dbReference>
<keyword evidence="6 13" id="KW-0479">Metal-binding</keyword>
<dbReference type="GO" id="GO:0016705">
    <property type="term" value="F:oxidoreductase activity, acting on paired donors, with incorporation or reduction of molecular oxygen"/>
    <property type="evidence" value="ECO:0007669"/>
    <property type="project" value="InterPro"/>
</dbReference>
<organism evidence="15 16">
    <name type="scientific">Rhamnusium bicolor</name>
    <dbReference type="NCBI Taxonomy" id="1586634"/>
    <lineage>
        <taxon>Eukaryota</taxon>
        <taxon>Metazoa</taxon>
        <taxon>Ecdysozoa</taxon>
        <taxon>Arthropoda</taxon>
        <taxon>Hexapoda</taxon>
        <taxon>Insecta</taxon>
        <taxon>Pterygota</taxon>
        <taxon>Neoptera</taxon>
        <taxon>Endopterygota</taxon>
        <taxon>Coleoptera</taxon>
        <taxon>Polyphaga</taxon>
        <taxon>Cucujiformia</taxon>
        <taxon>Chrysomeloidea</taxon>
        <taxon>Cerambycidae</taxon>
        <taxon>Lepturinae</taxon>
        <taxon>Rhagiini</taxon>
        <taxon>Rhamnusium</taxon>
    </lineage>
</organism>
<evidence type="ECO:0000256" key="8">
    <source>
        <dbReference type="ARBA" id="ARBA00022848"/>
    </source>
</evidence>
<dbReference type="SUPFAM" id="SSF48264">
    <property type="entry name" value="Cytochrome P450"/>
    <property type="match status" value="1"/>
</dbReference>
<dbReference type="PROSITE" id="PS00086">
    <property type="entry name" value="CYTOCHROME_P450"/>
    <property type="match status" value="1"/>
</dbReference>
<comment type="subcellular location">
    <subcellularLocation>
        <location evidence="3">Endoplasmic reticulum membrane</location>
        <topology evidence="3">Peripheral membrane protein</topology>
    </subcellularLocation>
    <subcellularLocation>
        <location evidence="2">Microsome membrane</location>
        <topology evidence="2">Peripheral membrane protein</topology>
    </subcellularLocation>
</comment>
<evidence type="ECO:0000256" key="6">
    <source>
        <dbReference type="ARBA" id="ARBA00022723"/>
    </source>
</evidence>
<keyword evidence="5 13" id="KW-0349">Heme</keyword>
<dbReference type="InterPro" id="IPR017972">
    <property type="entry name" value="Cyt_P450_CS"/>
</dbReference>
<dbReference type="GO" id="GO:0005506">
    <property type="term" value="F:iron ion binding"/>
    <property type="evidence" value="ECO:0007669"/>
    <property type="project" value="InterPro"/>
</dbReference>
<keyword evidence="7" id="KW-0256">Endoplasmic reticulum</keyword>
<gene>
    <name evidence="15" type="ORF">NQ314_012112</name>
</gene>
<evidence type="ECO:0008006" key="17">
    <source>
        <dbReference type="Google" id="ProtNLM"/>
    </source>
</evidence>
<evidence type="ECO:0000256" key="12">
    <source>
        <dbReference type="ARBA" id="ARBA00023136"/>
    </source>
</evidence>
<name>A0AAV8XES4_9CUCU</name>
<evidence type="ECO:0000256" key="11">
    <source>
        <dbReference type="ARBA" id="ARBA00023033"/>
    </source>
</evidence>
<keyword evidence="16" id="KW-1185">Reference proteome</keyword>
<accession>A0AAV8XES4</accession>
<evidence type="ECO:0000313" key="15">
    <source>
        <dbReference type="EMBL" id="KAJ8937029.1"/>
    </source>
</evidence>
<dbReference type="CDD" id="cd11056">
    <property type="entry name" value="CYP6-like"/>
    <property type="match status" value="1"/>
</dbReference>
<evidence type="ECO:0000256" key="7">
    <source>
        <dbReference type="ARBA" id="ARBA00022824"/>
    </source>
</evidence>
<dbReference type="GO" id="GO:0005789">
    <property type="term" value="C:endoplasmic reticulum membrane"/>
    <property type="evidence" value="ECO:0007669"/>
    <property type="project" value="UniProtKB-SubCell"/>
</dbReference>
<dbReference type="PANTHER" id="PTHR24292">
    <property type="entry name" value="CYTOCHROME P450"/>
    <property type="match status" value="1"/>
</dbReference>
<feature type="binding site" description="axial binding residue" evidence="13">
    <location>
        <position position="323"/>
    </location>
    <ligand>
        <name>heme</name>
        <dbReference type="ChEBI" id="CHEBI:30413"/>
    </ligand>
    <ligandPart>
        <name>Fe</name>
        <dbReference type="ChEBI" id="CHEBI:18248"/>
    </ligandPart>
</feature>
<evidence type="ECO:0000256" key="5">
    <source>
        <dbReference type="ARBA" id="ARBA00022617"/>
    </source>
</evidence>
<keyword evidence="8" id="KW-0492">Microsome</keyword>
<keyword evidence="11 14" id="KW-0503">Monooxygenase</keyword>
<keyword evidence="10 13" id="KW-0408">Iron</keyword>
<keyword evidence="9 14" id="KW-0560">Oxidoreductase</keyword>
<sequence length="358" mass="41842">MLEICTFRTTIGEWLKDFYDSTKEPFFGIFVFDEPYLVLKSPELIKQVLVKDFSSFTDRTVLAPKHDKLVSSMMFLQKSPHWKTTRPKMTPIFTSGKLKGMFPTINNIGLRMNQYIRKNLGQHEAKEICAKFSTDVIAKCAFGINSHCFDDEDAQFRKVGRSIFDFRWRNAINQTAYFFMQGWANLLHLNFVDKWATTYLKDVFWSVIKQREETNMKGNDLIDIIVDMRKNKGLCDEIQFETLRKYPVLPFLDRRCNADYQISGTNIVIEKGMPVYIPMLGLHYDEQYFPEPDKYKPERFSDKNAYNGDGLYYLPFGEGPRICIGERFGVLGTKVGLVHILSEFEIERTPDTPRTYKI</sequence>
<evidence type="ECO:0000256" key="14">
    <source>
        <dbReference type="RuleBase" id="RU000461"/>
    </source>
</evidence>
<evidence type="ECO:0000256" key="4">
    <source>
        <dbReference type="ARBA" id="ARBA00010617"/>
    </source>
</evidence>
<comment type="similarity">
    <text evidence="4 14">Belongs to the cytochrome P450 family.</text>
</comment>
<evidence type="ECO:0000256" key="2">
    <source>
        <dbReference type="ARBA" id="ARBA00004174"/>
    </source>
</evidence>
<reference evidence="15" key="1">
    <citation type="journal article" date="2023" name="Insect Mol. Biol.">
        <title>Genome sequencing provides insights into the evolution of gene families encoding plant cell wall-degrading enzymes in longhorned beetles.</title>
        <authorList>
            <person name="Shin N.R."/>
            <person name="Okamura Y."/>
            <person name="Kirsch R."/>
            <person name="Pauchet Y."/>
        </authorList>
    </citation>
    <scope>NUCLEOTIDE SEQUENCE</scope>
    <source>
        <strain evidence="15">RBIC_L_NR</strain>
    </source>
</reference>
<dbReference type="PANTHER" id="PTHR24292:SF45">
    <property type="entry name" value="CYTOCHROME P450 6G1-RELATED"/>
    <property type="match status" value="1"/>
</dbReference>
<comment type="caution">
    <text evidence="15">The sequence shown here is derived from an EMBL/GenBank/DDBJ whole genome shotgun (WGS) entry which is preliminary data.</text>
</comment>
<evidence type="ECO:0000313" key="16">
    <source>
        <dbReference type="Proteomes" id="UP001162156"/>
    </source>
</evidence>
<dbReference type="Gene3D" id="1.10.630.10">
    <property type="entry name" value="Cytochrome P450"/>
    <property type="match status" value="2"/>
</dbReference>
<dbReference type="Pfam" id="PF00067">
    <property type="entry name" value="p450"/>
    <property type="match status" value="2"/>
</dbReference>
<dbReference type="PRINTS" id="PR00463">
    <property type="entry name" value="EP450I"/>
</dbReference>
<comment type="cofactor">
    <cofactor evidence="1 13">
        <name>heme</name>
        <dbReference type="ChEBI" id="CHEBI:30413"/>
    </cofactor>
</comment>
<dbReference type="GO" id="GO:0004497">
    <property type="term" value="F:monooxygenase activity"/>
    <property type="evidence" value="ECO:0007669"/>
    <property type="project" value="UniProtKB-KW"/>
</dbReference>
<dbReference type="EMBL" id="JANEYF010003362">
    <property type="protein sequence ID" value="KAJ8937029.1"/>
    <property type="molecule type" value="Genomic_DNA"/>
</dbReference>
<dbReference type="InterPro" id="IPR036396">
    <property type="entry name" value="Cyt_P450_sf"/>
</dbReference>
<dbReference type="GO" id="GO:0020037">
    <property type="term" value="F:heme binding"/>
    <property type="evidence" value="ECO:0007669"/>
    <property type="project" value="InterPro"/>
</dbReference>
<keyword evidence="12" id="KW-0472">Membrane</keyword>
<evidence type="ECO:0000256" key="10">
    <source>
        <dbReference type="ARBA" id="ARBA00023004"/>
    </source>
</evidence>